<dbReference type="Pfam" id="PF08625">
    <property type="entry name" value="Utp13"/>
    <property type="match status" value="1"/>
</dbReference>
<keyword evidence="8" id="KW-1185">Reference proteome</keyword>
<dbReference type="EMBL" id="LJIJ01000093">
    <property type="protein sequence ID" value="ODN02897.1"/>
    <property type="molecule type" value="Genomic_DNA"/>
</dbReference>
<dbReference type="Proteomes" id="UP000094527">
    <property type="component" value="Unassembled WGS sequence"/>
</dbReference>
<gene>
    <name evidence="7" type="ORF">Ocin01_03817</name>
</gene>
<dbReference type="InterPro" id="IPR036322">
    <property type="entry name" value="WD40_repeat_dom_sf"/>
</dbReference>
<dbReference type="PRINTS" id="PR00320">
    <property type="entry name" value="GPROTEINBRPT"/>
</dbReference>
<dbReference type="PANTHER" id="PTHR19854:SF15">
    <property type="entry name" value="TRANSDUCIN BETA-LIKE PROTEIN 3"/>
    <property type="match status" value="1"/>
</dbReference>
<dbReference type="InterPro" id="IPR013934">
    <property type="entry name" value="Utp13_C"/>
</dbReference>
<protein>
    <submittedName>
        <fullName evidence="7">Transducin beta-like protein 3</fullName>
    </submittedName>
</protein>
<evidence type="ECO:0000256" key="3">
    <source>
        <dbReference type="ARBA" id="ARBA00022737"/>
    </source>
</evidence>
<dbReference type="PROSITE" id="PS00678">
    <property type="entry name" value="WD_REPEATS_1"/>
    <property type="match status" value="3"/>
</dbReference>
<comment type="caution">
    <text evidence="7">The sequence shown here is derived from an EMBL/GenBank/DDBJ whole genome shotgun (WGS) entry which is preliminary data.</text>
</comment>
<feature type="repeat" description="WD" evidence="5">
    <location>
        <begin position="499"/>
        <end position="534"/>
    </location>
</feature>
<dbReference type="GO" id="GO:0030686">
    <property type="term" value="C:90S preribosome"/>
    <property type="evidence" value="ECO:0007669"/>
    <property type="project" value="TreeGrafter"/>
</dbReference>
<evidence type="ECO:0000259" key="6">
    <source>
        <dbReference type="Pfam" id="PF08625"/>
    </source>
</evidence>
<evidence type="ECO:0000313" key="8">
    <source>
        <dbReference type="Proteomes" id="UP000094527"/>
    </source>
</evidence>
<dbReference type="STRING" id="48709.A0A1D2NCB3"/>
<dbReference type="InterPro" id="IPR015943">
    <property type="entry name" value="WD40/YVTN_repeat-like_dom_sf"/>
</dbReference>
<dbReference type="GO" id="GO:0032040">
    <property type="term" value="C:small-subunit processome"/>
    <property type="evidence" value="ECO:0007669"/>
    <property type="project" value="InterPro"/>
</dbReference>
<dbReference type="PROSITE" id="PS50294">
    <property type="entry name" value="WD_REPEATS_REGION"/>
    <property type="match status" value="6"/>
</dbReference>
<proteinExistence type="predicted"/>
<dbReference type="GO" id="GO:0000472">
    <property type="term" value="P:endonucleolytic cleavage to generate mature 5'-end of SSU-rRNA from (SSU-rRNA, 5.8S rRNA, LSU-rRNA)"/>
    <property type="evidence" value="ECO:0007669"/>
    <property type="project" value="TreeGrafter"/>
</dbReference>
<dbReference type="InterPro" id="IPR020472">
    <property type="entry name" value="WD40_PAC1"/>
</dbReference>
<evidence type="ECO:0000256" key="1">
    <source>
        <dbReference type="ARBA" id="ARBA00004604"/>
    </source>
</evidence>
<feature type="repeat" description="WD" evidence="5">
    <location>
        <begin position="541"/>
        <end position="582"/>
    </location>
</feature>
<feature type="repeat" description="WD" evidence="5">
    <location>
        <begin position="419"/>
        <end position="458"/>
    </location>
</feature>
<comment type="subcellular location">
    <subcellularLocation>
        <location evidence="1">Nucleus</location>
        <location evidence="1">Nucleolus</location>
    </subcellularLocation>
</comment>
<evidence type="ECO:0000256" key="4">
    <source>
        <dbReference type="ARBA" id="ARBA00023242"/>
    </source>
</evidence>
<dbReference type="OrthoDB" id="5414888at2759"/>
<reference evidence="7 8" key="1">
    <citation type="journal article" date="2016" name="Genome Biol. Evol.">
        <title>Gene Family Evolution Reflects Adaptation to Soil Environmental Stressors in the Genome of the Collembolan Orchesella cincta.</title>
        <authorList>
            <person name="Faddeeva-Vakhrusheva A."/>
            <person name="Derks M.F."/>
            <person name="Anvar S.Y."/>
            <person name="Agamennone V."/>
            <person name="Suring W."/>
            <person name="Smit S."/>
            <person name="van Straalen N.M."/>
            <person name="Roelofs D."/>
        </authorList>
    </citation>
    <scope>NUCLEOTIDE SEQUENCE [LARGE SCALE GENOMIC DNA]</scope>
    <source>
        <tissue evidence="7">Mixed pool</tissue>
    </source>
</reference>
<feature type="repeat" description="WD" evidence="5">
    <location>
        <begin position="68"/>
        <end position="109"/>
    </location>
</feature>
<feature type="repeat" description="WD" evidence="5">
    <location>
        <begin position="632"/>
        <end position="666"/>
    </location>
</feature>
<dbReference type="Pfam" id="PF00400">
    <property type="entry name" value="WD40"/>
    <property type="match status" value="7"/>
</dbReference>
<dbReference type="GO" id="GO:0000480">
    <property type="term" value="P:endonucleolytic cleavage in 5'-ETS of tricistronic rRNA transcript (SSU-rRNA, 5.8S rRNA, LSU-rRNA)"/>
    <property type="evidence" value="ECO:0007669"/>
    <property type="project" value="TreeGrafter"/>
</dbReference>
<dbReference type="InterPro" id="IPR019775">
    <property type="entry name" value="WD40_repeat_CS"/>
</dbReference>
<dbReference type="InterPro" id="IPR001680">
    <property type="entry name" value="WD40_rpt"/>
</dbReference>
<dbReference type="SUPFAM" id="SSF50978">
    <property type="entry name" value="WD40 repeat-like"/>
    <property type="match status" value="2"/>
</dbReference>
<name>A0A1D2NCB3_ORCCI</name>
<keyword evidence="2 5" id="KW-0853">WD repeat</keyword>
<organism evidence="7 8">
    <name type="scientific">Orchesella cincta</name>
    <name type="common">Springtail</name>
    <name type="synonym">Podura cincta</name>
    <dbReference type="NCBI Taxonomy" id="48709"/>
    <lineage>
        <taxon>Eukaryota</taxon>
        <taxon>Metazoa</taxon>
        <taxon>Ecdysozoa</taxon>
        <taxon>Arthropoda</taxon>
        <taxon>Hexapoda</taxon>
        <taxon>Collembola</taxon>
        <taxon>Entomobryomorpha</taxon>
        <taxon>Entomobryoidea</taxon>
        <taxon>Orchesellidae</taxon>
        <taxon>Orchesellinae</taxon>
        <taxon>Orchesella</taxon>
    </lineage>
</organism>
<dbReference type="GO" id="GO:0034511">
    <property type="term" value="F:U3 snoRNA binding"/>
    <property type="evidence" value="ECO:0007669"/>
    <property type="project" value="TreeGrafter"/>
</dbReference>
<evidence type="ECO:0000256" key="2">
    <source>
        <dbReference type="ARBA" id="ARBA00022574"/>
    </source>
</evidence>
<accession>A0A1D2NCB3</accession>
<keyword evidence="4" id="KW-0539">Nucleus</keyword>
<dbReference type="OMA" id="RTIWSVE"/>
<feature type="domain" description="U3 small nucleolar RNA-associated protein 13 C-terminal" evidence="6">
    <location>
        <begin position="678"/>
        <end position="801"/>
    </location>
</feature>
<evidence type="ECO:0000256" key="5">
    <source>
        <dbReference type="PROSITE-ProRule" id="PRU00221"/>
    </source>
</evidence>
<dbReference type="SMART" id="SM00320">
    <property type="entry name" value="WD40"/>
    <property type="match status" value="9"/>
</dbReference>
<evidence type="ECO:0000313" key="7">
    <source>
        <dbReference type="EMBL" id="ODN02897.1"/>
    </source>
</evidence>
<dbReference type="CDD" id="cd00200">
    <property type="entry name" value="WD40"/>
    <property type="match status" value="1"/>
</dbReference>
<sequence>MSVLSHCHFACQSGASINVISTSAAIKPKSDPDDDDATIINGDEAEIEHMAVDGSTQITGCFQIISHLESELDEITAFDACPATHLLVTSHKSTLLRVWDLNKNEVIKTIKSLHTLPIVLLELHKARANFSLRKKLKASSTSDSEPEAVVQVPSFEEATLSTRNDLIWTTVSGALVKVWEFGGNQMSKAIHVPNIASIGFVKWDDSGKKSRLFVAERNIYIIQPKEGGGGNVSNYGITNTLEGHYSQVTGIEFVEGNVMISGGRDKVLILWDMQNAFARLKTIPLPESIESTVLLSPIDLYIALSPSDIRHYNVKKNSLSKSSMLQQGVDEPIVGFYPSPLSQETGDRDSFFAATHSSVLFHIEEVSSKSRKLKISKQYVGCLDEVLCIVYWEGDKIAVANNTNIIKVYDLATGQCEFLRGHKDIVLSLATQKKWLVSASKDNSIMLWTTDSDQPQVVLEGHLASVTAVCFSPVEFLLYSVSEDNFLKKWDLKKCLKSQLAHDKEIHSAHCSPNGQLVITSSRDKTAKIWDTESLGLAGTLKGHKKSVWDAKFSSWDQLAVTASADTTIKVWNVVSFACIQTLQGHLSSVLQVEFCNLGLQIVSTSSDGTFRVWDLKSSSCVSTEECGNDKIWTLAAKPDASEIITGSADSIITVWEDITEQKVKENLAKRKKTIEEEQKLNNVLKSGAWKEAFKLAIELDRPFTLLKIIRELKDPSELAPIVESLTLDLKSQMIDYIKKWNTNTKTSTEAQYLLNTLFRTTDFENLESMPTEALLAYTEKHNSRLKTHRQHVAVIQYFANKDELMGS</sequence>
<dbReference type="PANTHER" id="PTHR19854">
    <property type="entry name" value="TRANSDUCIN BETA-LIKE 3"/>
    <property type="match status" value="1"/>
</dbReference>
<dbReference type="AlphaFoldDB" id="A0A1D2NCB3"/>
<feature type="repeat" description="WD" evidence="5">
    <location>
        <begin position="459"/>
        <end position="493"/>
    </location>
</feature>
<feature type="repeat" description="WD" evidence="5">
    <location>
        <begin position="583"/>
        <end position="624"/>
    </location>
</feature>
<dbReference type="PROSITE" id="PS50082">
    <property type="entry name" value="WD_REPEATS_2"/>
    <property type="match status" value="8"/>
</dbReference>
<dbReference type="Gene3D" id="2.130.10.10">
    <property type="entry name" value="YVTN repeat-like/Quinoprotein amine dehydrogenase"/>
    <property type="match status" value="4"/>
</dbReference>
<keyword evidence="3" id="KW-0677">Repeat</keyword>
<feature type="repeat" description="WD" evidence="5">
    <location>
        <begin position="241"/>
        <end position="275"/>
    </location>
</feature>